<dbReference type="EMBL" id="FNLF01000002">
    <property type="protein sequence ID" value="SDR29250.1"/>
    <property type="molecule type" value="Genomic_DNA"/>
</dbReference>
<dbReference type="RefSeq" id="WP_160126292.1">
    <property type="nucleotide sequence ID" value="NZ_FNLF01000002.1"/>
</dbReference>
<evidence type="ECO:0000259" key="4">
    <source>
        <dbReference type="PROSITE" id="PS50977"/>
    </source>
</evidence>
<feature type="region of interest" description="Disordered" evidence="3">
    <location>
        <begin position="204"/>
        <end position="223"/>
    </location>
</feature>
<dbReference type="GO" id="GO:0003700">
    <property type="term" value="F:DNA-binding transcription factor activity"/>
    <property type="evidence" value="ECO:0007669"/>
    <property type="project" value="TreeGrafter"/>
</dbReference>
<evidence type="ECO:0000256" key="3">
    <source>
        <dbReference type="SAM" id="MobiDB-lite"/>
    </source>
</evidence>
<dbReference type="STRING" id="47312.SAMN04489765_4623"/>
<dbReference type="Proteomes" id="UP000183053">
    <property type="component" value="Unassembled WGS sequence"/>
</dbReference>
<reference evidence="6" key="1">
    <citation type="submission" date="2016-10" db="EMBL/GenBank/DDBJ databases">
        <authorList>
            <person name="Varghese N."/>
            <person name="Submissions S."/>
        </authorList>
    </citation>
    <scope>NUCLEOTIDE SEQUENCE [LARGE SCALE GENOMIC DNA]</scope>
    <source>
        <strain evidence="6">DSM 44142</strain>
    </source>
</reference>
<keyword evidence="1 2" id="KW-0238">DNA-binding</keyword>
<dbReference type="Gene3D" id="1.10.357.10">
    <property type="entry name" value="Tetracycline Repressor, domain 2"/>
    <property type="match status" value="1"/>
</dbReference>
<name>A0A1H1HV05_9ACTN</name>
<proteinExistence type="predicted"/>
<evidence type="ECO:0000313" key="5">
    <source>
        <dbReference type="EMBL" id="SDR29250.1"/>
    </source>
</evidence>
<dbReference type="PROSITE" id="PS50977">
    <property type="entry name" value="HTH_TETR_2"/>
    <property type="match status" value="1"/>
</dbReference>
<protein>
    <submittedName>
        <fullName evidence="5">DNA-binding transcriptional regulator, AcrR family</fullName>
    </submittedName>
</protein>
<sequence>MSPGRNDQTAQSILSAAVSSIGSVGISRTTMENVANLAGIGVATVYRRFNRKDNLVQQAIRYEAEQLLKTVEQQVQGLSTVEEALTEGFVAFLREAHRRPLIRGIGDGNVVVGLPMIAQGGGMVIEIGREFAANIIAGFQAGGQLPEFDPKPIAEIFARVGHSVLLAPDGLISFDDPYTAGRVVRECLMPAIAAQAAAAGGPQGGAGGAAGGATGGTAAGGAQ</sequence>
<dbReference type="SUPFAM" id="SSF46689">
    <property type="entry name" value="Homeodomain-like"/>
    <property type="match status" value="1"/>
</dbReference>
<dbReference type="InterPro" id="IPR001647">
    <property type="entry name" value="HTH_TetR"/>
</dbReference>
<dbReference type="AlphaFoldDB" id="A0A1H1HV05"/>
<feature type="domain" description="HTH tetR-type" evidence="4">
    <location>
        <begin position="7"/>
        <end position="67"/>
    </location>
</feature>
<dbReference type="InterPro" id="IPR050109">
    <property type="entry name" value="HTH-type_TetR-like_transc_reg"/>
</dbReference>
<dbReference type="GO" id="GO:0000976">
    <property type="term" value="F:transcription cis-regulatory region binding"/>
    <property type="evidence" value="ECO:0007669"/>
    <property type="project" value="TreeGrafter"/>
</dbReference>
<evidence type="ECO:0000256" key="2">
    <source>
        <dbReference type="PROSITE-ProRule" id="PRU00335"/>
    </source>
</evidence>
<evidence type="ECO:0000256" key="1">
    <source>
        <dbReference type="ARBA" id="ARBA00023125"/>
    </source>
</evidence>
<evidence type="ECO:0000313" key="6">
    <source>
        <dbReference type="Proteomes" id="UP000183053"/>
    </source>
</evidence>
<dbReference type="Pfam" id="PF00440">
    <property type="entry name" value="TetR_N"/>
    <property type="match status" value="1"/>
</dbReference>
<dbReference type="PANTHER" id="PTHR30055">
    <property type="entry name" value="HTH-TYPE TRANSCRIPTIONAL REGULATOR RUTR"/>
    <property type="match status" value="1"/>
</dbReference>
<gene>
    <name evidence="5" type="ORF">SAMN04489765_4623</name>
</gene>
<dbReference type="PANTHER" id="PTHR30055:SF153">
    <property type="entry name" value="HTH-TYPE TRANSCRIPTIONAL REPRESSOR RV3405C"/>
    <property type="match status" value="1"/>
</dbReference>
<dbReference type="InterPro" id="IPR009057">
    <property type="entry name" value="Homeodomain-like_sf"/>
</dbReference>
<organism evidence="5 6">
    <name type="scientific">Tsukamurella pulmonis</name>
    <dbReference type="NCBI Taxonomy" id="47312"/>
    <lineage>
        <taxon>Bacteria</taxon>
        <taxon>Bacillati</taxon>
        <taxon>Actinomycetota</taxon>
        <taxon>Actinomycetes</taxon>
        <taxon>Mycobacteriales</taxon>
        <taxon>Tsukamurellaceae</taxon>
        <taxon>Tsukamurella</taxon>
    </lineage>
</organism>
<accession>A0A1H1HV05</accession>
<feature type="DNA-binding region" description="H-T-H motif" evidence="2">
    <location>
        <begin position="30"/>
        <end position="49"/>
    </location>
</feature>
<keyword evidence="6" id="KW-1185">Reference proteome</keyword>